<dbReference type="HOGENOM" id="CLU_114601_1_2_2"/>
<evidence type="ECO:0000313" key="2">
    <source>
        <dbReference type="EMBL" id="AKB61911.1"/>
    </source>
</evidence>
<dbReference type="PANTHER" id="PTHR33359:SF1">
    <property type="entry name" value="MOLYBDOPTERIN SYNTHASE SULFUR CARRIER SUBUNIT"/>
    <property type="match status" value="1"/>
</dbReference>
<dbReference type="InterPro" id="IPR010038">
    <property type="entry name" value="MoaD_arc-typ"/>
</dbReference>
<dbReference type="GO" id="GO:0006777">
    <property type="term" value="P:Mo-molybdopterin cofactor biosynthetic process"/>
    <property type="evidence" value="ECO:0007669"/>
    <property type="project" value="InterPro"/>
</dbReference>
<dbReference type="Pfam" id="PF02597">
    <property type="entry name" value="ThiS"/>
    <property type="match status" value="1"/>
</dbReference>
<dbReference type="AlphaFoldDB" id="A0A0E3LSK1"/>
<proteinExistence type="predicted"/>
<dbReference type="SUPFAM" id="SSF54285">
    <property type="entry name" value="MoaD/ThiS"/>
    <property type="match status" value="1"/>
</dbReference>
<dbReference type="InterPro" id="IPR044672">
    <property type="entry name" value="MOCS2A"/>
</dbReference>
<dbReference type="EMBL" id="CP009511">
    <property type="protein sequence ID" value="AKB61911.1"/>
    <property type="molecule type" value="Genomic_DNA"/>
</dbReference>
<gene>
    <name evidence="2" type="ORF">MSMAP_1926</name>
</gene>
<organism evidence="2 3">
    <name type="scientific">Methanosarcina mazei SarPi</name>
    <dbReference type="NCBI Taxonomy" id="1434115"/>
    <lineage>
        <taxon>Archaea</taxon>
        <taxon>Methanobacteriati</taxon>
        <taxon>Methanobacteriota</taxon>
        <taxon>Stenosarchaea group</taxon>
        <taxon>Methanomicrobia</taxon>
        <taxon>Methanosarcinales</taxon>
        <taxon>Methanosarcinaceae</taxon>
        <taxon>Methanosarcina</taxon>
    </lineage>
</organism>
<dbReference type="Proteomes" id="UP000033116">
    <property type="component" value="Chromosome"/>
</dbReference>
<reference evidence="2 3" key="1">
    <citation type="submission" date="2014-07" db="EMBL/GenBank/DDBJ databases">
        <title>Methanogenic archaea and the global carbon cycle.</title>
        <authorList>
            <person name="Henriksen J.R."/>
            <person name="Luke J."/>
            <person name="Reinhart S."/>
            <person name="Benedict M.N."/>
            <person name="Youngblut N.D."/>
            <person name="Metcalf M.E."/>
            <person name="Whitaker R.J."/>
            <person name="Metcalf W.W."/>
        </authorList>
    </citation>
    <scope>NUCLEOTIDE SEQUENCE [LARGE SCALE GENOMIC DNA]</scope>
    <source>
        <strain evidence="2 3">SarPi</strain>
    </source>
</reference>
<dbReference type="InterPro" id="IPR003749">
    <property type="entry name" value="ThiS/MoaD-like"/>
</dbReference>
<dbReference type="Gene3D" id="3.10.20.30">
    <property type="match status" value="1"/>
</dbReference>
<protein>
    <submittedName>
        <fullName evidence="2">Molybdenum cofactor biosynthesis protein MoaD</fullName>
    </submittedName>
</protein>
<accession>A0A0E3LSK1</accession>
<dbReference type="GO" id="GO:1990133">
    <property type="term" value="C:molybdopterin adenylyltransferase complex"/>
    <property type="evidence" value="ECO:0007669"/>
    <property type="project" value="TreeGrafter"/>
</dbReference>
<dbReference type="RefSeq" id="WP_080927502.1">
    <property type="nucleotide sequence ID" value="NZ_CP009511.1"/>
</dbReference>
<evidence type="ECO:0000313" key="3">
    <source>
        <dbReference type="Proteomes" id="UP000033116"/>
    </source>
</evidence>
<dbReference type="PANTHER" id="PTHR33359">
    <property type="entry name" value="MOLYBDOPTERIN SYNTHASE SULFUR CARRIER SUBUNIT"/>
    <property type="match status" value="1"/>
</dbReference>
<dbReference type="InterPro" id="IPR012675">
    <property type="entry name" value="Beta-grasp_dom_sf"/>
</dbReference>
<dbReference type="NCBIfam" id="TIGR01687">
    <property type="entry name" value="moaD_arch"/>
    <property type="match status" value="1"/>
</dbReference>
<dbReference type="PATRIC" id="fig|1434115.4.peg.2476"/>
<keyword evidence="1" id="KW-0547">Nucleotide-binding</keyword>
<name>A0A0E3LSK1_METMZ</name>
<dbReference type="CDD" id="cd17040">
    <property type="entry name" value="Ubl_MoaD_like"/>
    <property type="match status" value="1"/>
</dbReference>
<sequence length="100" mass="11081">MGNNGKMKINVKFLASIREIAGAHEMQFELNSGYTVKDLLEFLELRFGAEFKEAAGKPFEDENPRLRFLVNGRDIDFLRGPGTELKEGDLVVLIPPVGGG</sequence>
<dbReference type="InterPro" id="IPR016155">
    <property type="entry name" value="Mopterin_synth/thiamin_S_b"/>
</dbReference>
<dbReference type="GO" id="GO:0000166">
    <property type="term" value="F:nucleotide binding"/>
    <property type="evidence" value="ECO:0007669"/>
    <property type="project" value="UniProtKB-KW"/>
</dbReference>
<evidence type="ECO:0000256" key="1">
    <source>
        <dbReference type="ARBA" id="ARBA00022741"/>
    </source>
</evidence>
<dbReference type="GeneID" id="24865165"/>